<dbReference type="Pfam" id="PF02915">
    <property type="entry name" value="Rubrerythrin"/>
    <property type="match status" value="1"/>
</dbReference>
<dbReference type="SUPFAM" id="SSF47240">
    <property type="entry name" value="Ferritin-like"/>
    <property type="match status" value="1"/>
</dbReference>
<dbReference type="InterPro" id="IPR009078">
    <property type="entry name" value="Ferritin-like_SF"/>
</dbReference>
<dbReference type="STRING" id="571298.SAMN04488026_10353"/>
<dbReference type="RefSeq" id="WP_093158314.1">
    <property type="nucleotide sequence ID" value="NZ_FNEK01000035.1"/>
</dbReference>
<dbReference type="GO" id="GO:0016491">
    <property type="term" value="F:oxidoreductase activity"/>
    <property type="evidence" value="ECO:0007669"/>
    <property type="project" value="InterPro"/>
</dbReference>
<gene>
    <name evidence="2" type="ORF">SAMN04488026_10353</name>
</gene>
<dbReference type="Proteomes" id="UP000199382">
    <property type="component" value="Unassembled WGS sequence"/>
</dbReference>
<sequence>MRTDTLSKMTTVEEVLEVVAEFDREAHGFYTDLIPKVSKKIRYIVEDLARNELDHVIKLYELSKSSDIREHLMDAILRPEADRRFSDAIQTPELGDDPDDQEVLQYALARQQIAIEEYSELAANTPLGPMHEVFSYLANEESKHKTDLEALYYEVVHSGGV</sequence>
<accession>A0A1G9AC12</accession>
<evidence type="ECO:0000313" key="3">
    <source>
        <dbReference type="Proteomes" id="UP000199382"/>
    </source>
</evidence>
<organism evidence="2 3">
    <name type="scientific">Aliiruegeria lutimaris</name>
    <dbReference type="NCBI Taxonomy" id="571298"/>
    <lineage>
        <taxon>Bacteria</taxon>
        <taxon>Pseudomonadati</taxon>
        <taxon>Pseudomonadota</taxon>
        <taxon>Alphaproteobacteria</taxon>
        <taxon>Rhodobacterales</taxon>
        <taxon>Roseobacteraceae</taxon>
        <taxon>Aliiruegeria</taxon>
    </lineage>
</organism>
<name>A0A1G9AC12_9RHOB</name>
<feature type="domain" description="Rubrerythrin diiron-binding" evidence="1">
    <location>
        <begin position="25"/>
        <end position="152"/>
    </location>
</feature>
<dbReference type="InterPro" id="IPR003251">
    <property type="entry name" value="Rr_diiron-bd_dom"/>
</dbReference>
<dbReference type="Gene3D" id="1.20.1260.10">
    <property type="match status" value="1"/>
</dbReference>
<dbReference type="InterPro" id="IPR012347">
    <property type="entry name" value="Ferritin-like"/>
</dbReference>
<reference evidence="2 3" key="1">
    <citation type="submission" date="2016-10" db="EMBL/GenBank/DDBJ databases">
        <authorList>
            <person name="de Groot N.N."/>
        </authorList>
    </citation>
    <scope>NUCLEOTIDE SEQUENCE [LARGE SCALE GENOMIC DNA]</scope>
    <source>
        <strain evidence="2 3">DSM 25294</strain>
    </source>
</reference>
<evidence type="ECO:0000259" key="1">
    <source>
        <dbReference type="Pfam" id="PF02915"/>
    </source>
</evidence>
<dbReference type="OrthoDB" id="7349688at2"/>
<proteinExistence type="predicted"/>
<keyword evidence="3" id="KW-1185">Reference proteome</keyword>
<dbReference type="AlphaFoldDB" id="A0A1G9AC12"/>
<dbReference type="EMBL" id="FNEK01000035">
    <property type="protein sequence ID" value="SDK24773.1"/>
    <property type="molecule type" value="Genomic_DNA"/>
</dbReference>
<dbReference type="GO" id="GO:0046872">
    <property type="term" value="F:metal ion binding"/>
    <property type="evidence" value="ECO:0007669"/>
    <property type="project" value="InterPro"/>
</dbReference>
<evidence type="ECO:0000313" key="2">
    <source>
        <dbReference type="EMBL" id="SDK24773.1"/>
    </source>
</evidence>
<protein>
    <submittedName>
        <fullName evidence="2">Rubrerythrin</fullName>
    </submittedName>
</protein>